<organism evidence="4 5">
    <name type="scientific">Chaetomium fimeti</name>
    <dbReference type="NCBI Taxonomy" id="1854472"/>
    <lineage>
        <taxon>Eukaryota</taxon>
        <taxon>Fungi</taxon>
        <taxon>Dikarya</taxon>
        <taxon>Ascomycota</taxon>
        <taxon>Pezizomycotina</taxon>
        <taxon>Sordariomycetes</taxon>
        <taxon>Sordariomycetidae</taxon>
        <taxon>Sordariales</taxon>
        <taxon>Chaetomiaceae</taxon>
        <taxon>Chaetomium</taxon>
    </lineage>
</organism>
<dbReference type="SUPFAM" id="SSF55811">
    <property type="entry name" value="Nudix"/>
    <property type="match status" value="1"/>
</dbReference>
<feature type="region of interest" description="Disordered" evidence="2">
    <location>
        <begin position="52"/>
        <end position="72"/>
    </location>
</feature>
<evidence type="ECO:0000259" key="3">
    <source>
        <dbReference type="PROSITE" id="PS51462"/>
    </source>
</evidence>
<keyword evidence="1" id="KW-0378">Hydrolase</keyword>
<dbReference type="Gene3D" id="3.90.79.10">
    <property type="entry name" value="Nucleoside Triphosphate Pyrophosphohydrolase"/>
    <property type="match status" value="1"/>
</dbReference>
<evidence type="ECO:0000256" key="2">
    <source>
        <dbReference type="SAM" id="MobiDB-lite"/>
    </source>
</evidence>
<dbReference type="CDD" id="cd02883">
    <property type="entry name" value="NUDIX_Hydrolase"/>
    <property type="match status" value="1"/>
</dbReference>
<dbReference type="PROSITE" id="PS00893">
    <property type="entry name" value="NUDIX_BOX"/>
    <property type="match status" value="1"/>
</dbReference>
<evidence type="ECO:0000256" key="1">
    <source>
        <dbReference type="ARBA" id="ARBA00022801"/>
    </source>
</evidence>
<dbReference type="PANTHER" id="PTHR43736">
    <property type="entry name" value="ADP-RIBOSE PYROPHOSPHATASE"/>
    <property type="match status" value="1"/>
</dbReference>
<dbReference type="EMBL" id="JAUEPN010000004">
    <property type="protein sequence ID" value="KAK3296249.1"/>
    <property type="molecule type" value="Genomic_DNA"/>
</dbReference>
<protein>
    <recommendedName>
        <fullName evidence="3">Nudix hydrolase domain-containing protein</fullName>
    </recommendedName>
</protein>
<feature type="domain" description="Nudix hydrolase" evidence="3">
    <location>
        <begin position="44"/>
        <end position="235"/>
    </location>
</feature>
<dbReference type="AlphaFoldDB" id="A0AAE0HH70"/>
<dbReference type="Proteomes" id="UP001278766">
    <property type="component" value="Unassembled WGS sequence"/>
</dbReference>
<reference evidence="4" key="2">
    <citation type="submission" date="2023-06" db="EMBL/GenBank/DDBJ databases">
        <authorList>
            <consortium name="Lawrence Berkeley National Laboratory"/>
            <person name="Haridas S."/>
            <person name="Hensen N."/>
            <person name="Bonometti L."/>
            <person name="Westerberg I."/>
            <person name="Brannstrom I.O."/>
            <person name="Guillou S."/>
            <person name="Cros-Aarteil S."/>
            <person name="Calhoun S."/>
            <person name="Kuo A."/>
            <person name="Mondo S."/>
            <person name="Pangilinan J."/>
            <person name="Riley R."/>
            <person name="Labutti K."/>
            <person name="Andreopoulos B."/>
            <person name="Lipzen A."/>
            <person name="Chen C."/>
            <person name="Yanf M."/>
            <person name="Daum C."/>
            <person name="Ng V."/>
            <person name="Clum A."/>
            <person name="Steindorff A."/>
            <person name="Ohm R."/>
            <person name="Martin F."/>
            <person name="Silar P."/>
            <person name="Natvig D."/>
            <person name="Lalanne C."/>
            <person name="Gautier V."/>
            <person name="Ament-Velasquez S.L."/>
            <person name="Kruys A."/>
            <person name="Hutchinson M.I."/>
            <person name="Powell A.J."/>
            <person name="Barry K."/>
            <person name="Miller A.N."/>
            <person name="Grigoriev I.V."/>
            <person name="Debuchy R."/>
            <person name="Gladieux P."/>
            <person name="Thoren M.H."/>
            <person name="Johannesson H."/>
        </authorList>
    </citation>
    <scope>NUCLEOTIDE SEQUENCE</scope>
    <source>
        <strain evidence="4">CBS 168.71</strain>
    </source>
</reference>
<comment type="caution">
    <text evidence="4">The sequence shown here is derived from an EMBL/GenBank/DDBJ whole genome shotgun (WGS) entry which is preliminary data.</text>
</comment>
<reference evidence="4" key="1">
    <citation type="journal article" date="2023" name="Mol. Phylogenet. Evol.">
        <title>Genome-scale phylogeny and comparative genomics of the fungal order Sordariales.</title>
        <authorList>
            <person name="Hensen N."/>
            <person name="Bonometti L."/>
            <person name="Westerberg I."/>
            <person name="Brannstrom I.O."/>
            <person name="Guillou S."/>
            <person name="Cros-Aarteil S."/>
            <person name="Calhoun S."/>
            <person name="Haridas S."/>
            <person name="Kuo A."/>
            <person name="Mondo S."/>
            <person name="Pangilinan J."/>
            <person name="Riley R."/>
            <person name="LaButti K."/>
            <person name="Andreopoulos B."/>
            <person name="Lipzen A."/>
            <person name="Chen C."/>
            <person name="Yan M."/>
            <person name="Daum C."/>
            <person name="Ng V."/>
            <person name="Clum A."/>
            <person name="Steindorff A."/>
            <person name="Ohm R.A."/>
            <person name="Martin F."/>
            <person name="Silar P."/>
            <person name="Natvig D.O."/>
            <person name="Lalanne C."/>
            <person name="Gautier V."/>
            <person name="Ament-Velasquez S.L."/>
            <person name="Kruys A."/>
            <person name="Hutchinson M.I."/>
            <person name="Powell A.J."/>
            <person name="Barry K."/>
            <person name="Miller A.N."/>
            <person name="Grigoriev I.V."/>
            <person name="Debuchy R."/>
            <person name="Gladieux P."/>
            <person name="Hiltunen Thoren M."/>
            <person name="Johannesson H."/>
        </authorList>
    </citation>
    <scope>NUCLEOTIDE SEQUENCE</scope>
    <source>
        <strain evidence="4">CBS 168.71</strain>
    </source>
</reference>
<keyword evidence="5" id="KW-1185">Reference proteome</keyword>
<dbReference type="Pfam" id="PF00293">
    <property type="entry name" value="NUDIX"/>
    <property type="match status" value="1"/>
</dbReference>
<evidence type="ECO:0000313" key="4">
    <source>
        <dbReference type="EMBL" id="KAK3296249.1"/>
    </source>
</evidence>
<dbReference type="GeneID" id="87843601"/>
<sequence length="257" mass="28118">MPPPQPPQDQPPTLEHDPSLEAFNIPVQDWLAANPEHQLIVSAIVSLPSSFPSFNPNQPRPQPPQEDDEKEERTLLLQRAPTDQDPLTWEHPGGGCNPHETLLQAVARELAEETGLVARRVAGLVTTLDIPEPGFDEVKRGRGVRGWWRLFCFLVEIQVEVEGEVEGGVENGGEGEGDGGGDGVGGLLPLPVVRLDPEEHCAYVWATEGEVRRGECGGVEMRWDGEGNMRKGVILRGFEVLRERRALARGRGVMGGV</sequence>
<dbReference type="InterPro" id="IPR000086">
    <property type="entry name" value="NUDIX_hydrolase_dom"/>
</dbReference>
<dbReference type="PANTHER" id="PTHR43736:SF1">
    <property type="entry name" value="DIHYDRONEOPTERIN TRIPHOSPHATE DIPHOSPHATASE"/>
    <property type="match status" value="1"/>
</dbReference>
<dbReference type="GO" id="GO:0016787">
    <property type="term" value="F:hydrolase activity"/>
    <property type="evidence" value="ECO:0007669"/>
    <property type="project" value="UniProtKB-KW"/>
</dbReference>
<evidence type="ECO:0000313" key="5">
    <source>
        <dbReference type="Proteomes" id="UP001278766"/>
    </source>
</evidence>
<name>A0AAE0HH70_9PEZI</name>
<accession>A0AAE0HH70</accession>
<dbReference type="InterPro" id="IPR020084">
    <property type="entry name" value="NUDIX_hydrolase_CS"/>
</dbReference>
<dbReference type="InterPro" id="IPR015797">
    <property type="entry name" value="NUDIX_hydrolase-like_dom_sf"/>
</dbReference>
<dbReference type="PROSITE" id="PS51462">
    <property type="entry name" value="NUDIX"/>
    <property type="match status" value="1"/>
</dbReference>
<proteinExistence type="predicted"/>
<gene>
    <name evidence="4" type="ORF">B0H64DRAFT_442571</name>
</gene>
<dbReference type="RefSeq" id="XP_062659763.1">
    <property type="nucleotide sequence ID" value="XM_062806653.1"/>
</dbReference>